<evidence type="ECO:0000313" key="4">
    <source>
        <dbReference type="EMBL" id="KAK4506094.1"/>
    </source>
</evidence>
<keyword evidence="2" id="KW-0408">Iron</keyword>
<dbReference type="InterPro" id="IPR005123">
    <property type="entry name" value="Oxoglu/Fe-dep_dioxygenase_dom"/>
</dbReference>
<name>A0ABR0EWS7_ZASCE</name>
<proteinExistence type="inferred from homology"/>
<organism evidence="4 5">
    <name type="scientific">Zasmidium cellare</name>
    <name type="common">Wine cellar mold</name>
    <name type="synonym">Racodium cellare</name>
    <dbReference type="NCBI Taxonomy" id="395010"/>
    <lineage>
        <taxon>Eukaryota</taxon>
        <taxon>Fungi</taxon>
        <taxon>Dikarya</taxon>
        <taxon>Ascomycota</taxon>
        <taxon>Pezizomycotina</taxon>
        <taxon>Dothideomycetes</taxon>
        <taxon>Dothideomycetidae</taxon>
        <taxon>Mycosphaerellales</taxon>
        <taxon>Mycosphaerellaceae</taxon>
        <taxon>Zasmidium</taxon>
    </lineage>
</organism>
<accession>A0ABR0EWS7</accession>
<dbReference type="InterPro" id="IPR050231">
    <property type="entry name" value="Iron_ascorbate_oxido_reductase"/>
</dbReference>
<protein>
    <recommendedName>
        <fullName evidence="3">Fe2OG dioxygenase domain-containing protein</fullName>
    </recommendedName>
</protein>
<sequence>MATTTTTTTFDETQHRIAVDQKQLPPFPEDLTTAPLLRISLAKLLAKDKEEIQRFERACEELGFFYLDLRGSGDDLLIQADELFGVSQEVFDLPPEEKLKYDFEHLKVYYGYKRLGASVVDQNGNLDRNEFYNISKDDILEIGQSWPSPKVIHSQRALIRSFITSADAVVTLLLELLNEQLGLPHGTLASMHRLQEPSGNQVRMIKALPQEIDEGTMSAREHTDFGSVTVLFNRLGGLQILPPVGDWCYVKPLPGHAIINLGDAMVKFSNGLLRSNIHRVVSPPGAQARSTRYSLVYFSRPEDNVVLRRLANGTRIPPLEDGVEEEQITSKEWIAKRALRPRTAIYGKDAVCAADGTETISRRQ</sequence>
<dbReference type="InterPro" id="IPR027443">
    <property type="entry name" value="IPNS-like_sf"/>
</dbReference>
<dbReference type="InterPro" id="IPR044861">
    <property type="entry name" value="IPNS-like_FE2OG_OXY"/>
</dbReference>
<keyword evidence="2" id="KW-0560">Oxidoreductase</keyword>
<feature type="domain" description="Fe2OG dioxygenase" evidence="3">
    <location>
        <begin position="198"/>
        <end position="301"/>
    </location>
</feature>
<reference evidence="4 5" key="1">
    <citation type="journal article" date="2023" name="G3 (Bethesda)">
        <title>A chromosome-level genome assembly of Zasmidium syzygii isolated from banana leaves.</title>
        <authorList>
            <person name="van Westerhoven A.C."/>
            <person name="Mehrabi R."/>
            <person name="Talebi R."/>
            <person name="Steentjes M.B.F."/>
            <person name="Corcolon B."/>
            <person name="Chong P.A."/>
            <person name="Kema G.H.J."/>
            <person name="Seidl M.F."/>
        </authorList>
    </citation>
    <scope>NUCLEOTIDE SEQUENCE [LARGE SCALE GENOMIC DNA]</scope>
    <source>
        <strain evidence="4 5">P124</strain>
    </source>
</reference>
<dbReference type="Gene3D" id="2.60.120.330">
    <property type="entry name" value="B-lactam Antibiotic, Isopenicillin N Synthase, Chain"/>
    <property type="match status" value="1"/>
</dbReference>
<evidence type="ECO:0000313" key="5">
    <source>
        <dbReference type="Proteomes" id="UP001305779"/>
    </source>
</evidence>
<evidence type="ECO:0000256" key="2">
    <source>
        <dbReference type="RuleBase" id="RU003682"/>
    </source>
</evidence>
<keyword evidence="2" id="KW-0479">Metal-binding</keyword>
<evidence type="ECO:0000256" key="1">
    <source>
        <dbReference type="ARBA" id="ARBA00008056"/>
    </source>
</evidence>
<dbReference type="Pfam" id="PF03171">
    <property type="entry name" value="2OG-FeII_Oxy"/>
    <property type="match status" value="1"/>
</dbReference>
<dbReference type="PROSITE" id="PS51471">
    <property type="entry name" value="FE2OG_OXY"/>
    <property type="match status" value="1"/>
</dbReference>
<dbReference type="EMBL" id="JAXOVC010000002">
    <property type="protein sequence ID" value="KAK4506094.1"/>
    <property type="molecule type" value="Genomic_DNA"/>
</dbReference>
<comment type="similarity">
    <text evidence="1 2">Belongs to the iron/ascorbate-dependent oxidoreductase family.</text>
</comment>
<dbReference type="InterPro" id="IPR026992">
    <property type="entry name" value="DIOX_N"/>
</dbReference>
<comment type="caution">
    <text evidence="4">The sequence shown here is derived from an EMBL/GenBank/DDBJ whole genome shotgun (WGS) entry which is preliminary data.</text>
</comment>
<keyword evidence="5" id="KW-1185">Reference proteome</keyword>
<dbReference type="SUPFAM" id="SSF51197">
    <property type="entry name" value="Clavaminate synthase-like"/>
    <property type="match status" value="1"/>
</dbReference>
<dbReference type="PANTHER" id="PTHR47990">
    <property type="entry name" value="2-OXOGLUTARATE (2OG) AND FE(II)-DEPENDENT OXYGENASE SUPERFAMILY PROTEIN-RELATED"/>
    <property type="match status" value="1"/>
</dbReference>
<dbReference type="Pfam" id="PF14226">
    <property type="entry name" value="DIOX_N"/>
    <property type="match status" value="1"/>
</dbReference>
<dbReference type="Proteomes" id="UP001305779">
    <property type="component" value="Unassembled WGS sequence"/>
</dbReference>
<gene>
    <name evidence="4" type="ORF">PRZ48_004059</name>
</gene>
<evidence type="ECO:0000259" key="3">
    <source>
        <dbReference type="PROSITE" id="PS51471"/>
    </source>
</evidence>